<gene>
    <name evidence="2" type="ORF">KC19_8G033600</name>
</gene>
<feature type="signal peptide" evidence="1">
    <location>
        <begin position="1"/>
        <end position="28"/>
    </location>
</feature>
<comment type="caution">
    <text evidence="2">The sequence shown here is derived from an EMBL/GenBank/DDBJ whole genome shotgun (WGS) entry which is preliminary data.</text>
</comment>
<reference evidence="2" key="1">
    <citation type="submission" date="2020-06" db="EMBL/GenBank/DDBJ databases">
        <title>WGS assembly of Ceratodon purpureus strain R40.</title>
        <authorList>
            <person name="Carey S.B."/>
            <person name="Jenkins J."/>
            <person name="Shu S."/>
            <person name="Lovell J.T."/>
            <person name="Sreedasyam A."/>
            <person name="Maumus F."/>
            <person name="Tiley G.P."/>
            <person name="Fernandez-Pozo N."/>
            <person name="Barry K."/>
            <person name="Chen C."/>
            <person name="Wang M."/>
            <person name="Lipzen A."/>
            <person name="Daum C."/>
            <person name="Saski C.A."/>
            <person name="Payton A.C."/>
            <person name="Mcbreen J.C."/>
            <person name="Conrad R.E."/>
            <person name="Kollar L.M."/>
            <person name="Olsson S."/>
            <person name="Huttunen S."/>
            <person name="Landis J.B."/>
            <person name="Wickett N.J."/>
            <person name="Johnson M.G."/>
            <person name="Rensing S.A."/>
            <person name="Grimwood J."/>
            <person name="Schmutz J."/>
            <person name="Mcdaniel S.F."/>
        </authorList>
    </citation>
    <scope>NUCLEOTIDE SEQUENCE</scope>
    <source>
        <strain evidence="2">R40</strain>
    </source>
</reference>
<evidence type="ECO:0000313" key="3">
    <source>
        <dbReference type="Proteomes" id="UP000822688"/>
    </source>
</evidence>
<protein>
    <submittedName>
        <fullName evidence="2">Uncharacterized protein</fullName>
    </submittedName>
</protein>
<keyword evidence="1" id="KW-0732">Signal</keyword>
<sequence length="190" mass="20137">MTIFRQWRYSVLMVVAVVAVIFEGFVEGSTDASSCAAILCPTNTTCDNGTCKLICESGYADCNGQFNDGCEANLLEGDVTNCGKCGRNCAEPKSYEFVNCVGGKCTYTDKCTAIKCGTYPNADTFCTKGKCGAKCHPGYANCDGILEIGKNGCEVNLNKDVKNCGKCKHKCPKPQGYGAGPATCRNGVCQ</sequence>
<keyword evidence="3" id="KW-1185">Reference proteome</keyword>
<dbReference type="EMBL" id="CM026429">
    <property type="protein sequence ID" value="KAG0563466.1"/>
    <property type="molecule type" value="Genomic_DNA"/>
</dbReference>
<name>A0A8T0GY30_CERPU</name>
<organism evidence="2 3">
    <name type="scientific">Ceratodon purpureus</name>
    <name type="common">Fire moss</name>
    <name type="synonym">Dicranum purpureum</name>
    <dbReference type="NCBI Taxonomy" id="3225"/>
    <lineage>
        <taxon>Eukaryota</taxon>
        <taxon>Viridiplantae</taxon>
        <taxon>Streptophyta</taxon>
        <taxon>Embryophyta</taxon>
        <taxon>Bryophyta</taxon>
        <taxon>Bryophytina</taxon>
        <taxon>Bryopsida</taxon>
        <taxon>Dicranidae</taxon>
        <taxon>Pseudoditrichales</taxon>
        <taxon>Ditrichaceae</taxon>
        <taxon>Ceratodon</taxon>
    </lineage>
</organism>
<dbReference type="EMBL" id="CM026429">
    <property type="protein sequence ID" value="KAG0563467.1"/>
    <property type="molecule type" value="Genomic_DNA"/>
</dbReference>
<dbReference type="AlphaFoldDB" id="A0A8T0GY30"/>
<dbReference type="Proteomes" id="UP000822688">
    <property type="component" value="Chromosome 8"/>
</dbReference>
<accession>A0A8T0GY30</accession>
<evidence type="ECO:0000313" key="2">
    <source>
        <dbReference type="EMBL" id="KAG0563467.1"/>
    </source>
</evidence>
<proteinExistence type="predicted"/>
<evidence type="ECO:0000256" key="1">
    <source>
        <dbReference type="SAM" id="SignalP"/>
    </source>
</evidence>
<feature type="chain" id="PRO_5036435051" evidence="1">
    <location>
        <begin position="29"/>
        <end position="190"/>
    </location>
</feature>